<evidence type="ECO:0000259" key="14">
    <source>
        <dbReference type="PROSITE" id="PS50003"/>
    </source>
</evidence>
<evidence type="ECO:0000313" key="16">
    <source>
        <dbReference type="Ensembl" id="ENSSMAP00000057577.1"/>
    </source>
</evidence>
<evidence type="ECO:0000256" key="7">
    <source>
        <dbReference type="ARBA" id="ARBA00054609"/>
    </source>
</evidence>
<dbReference type="OrthoDB" id="10256089at2759"/>
<dbReference type="GO" id="GO:0007411">
    <property type="term" value="P:axon guidance"/>
    <property type="evidence" value="ECO:0007669"/>
    <property type="project" value="TreeGrafter"/>
</dbReference>
<evidence type="ECO:0000256" key="2">
    <source>
        <dbReference type="ARBA" id="ARBA00004236"/>
    </source>
</evidence>
<dbReference type="FunFam" id="2.30.29.30:FF:000184">
    <property type="entry name" value="Rho guanine nucleotide exchange factor (GEF) 25"/>
    <property type="match status" value="1"/>
</dbReference>
<evidence type="ECO:0000256" key="1">
    <source>
        <dbReference type="ARBA" id="ARBA00004204"/>
    </source>
</evidence>
<evidence type="ECO:0000259" key="15">
    <source>
        <dbReference type="PROSITE" id="PS50010"/>
    </source>
</evidence>
<dbReference type="Ensembl" id="ENSSMAT00000056247.1">
    <property type="protein sequence ID" value="ENSSMAP00000057577.1"/>
    <property type="gene ID" value="ENSSMAG00000002105.2"/>
</dbReference>
<feature type="region of interest" description="Disordered" evidence="13">
    <location>
        <begin position="557"/>
        <end position="586"/>
    </location>
</feature>
<dbReference type="SUPFAM" id="SSF50729">
    <property type="entry name" value="PH domain-like"/>
    <property type="match status" value="1"/>
</dbReference>
<dbReference type="GeneTree" id="ENSGT00940000154766"/>
<feature type="compositionally biased region" description="Basic and acidic residues" evidence="13">
    <location>
        <begin position="123"/>
        <end position="135"/>
    </location>
</feature>
<protein>
    <recommendedName>
        <fullName evidence="8">Rho guanine nucleotide exchange factor 25</fullName>
    </recommendedName>
    <alternativeName>
        <fullName evidence="11">Guanine nucleotide exchange factor GEFT</fullName>
    </alternativeName>
    <alternativeName>
        <fullName evidence="9">Rac/Cdc42/Rho exchange factor GEFT</fullName>
    </alternativeName>
    <alternativeName>
        <fullName evidence="12">RhoA/Rac/Cdc42 guanine nucleotide exchange factor GEFT</fullName>
    </alternativeName>
    <alternativeName>
        <fullName evidence="10">p63RhoGEF</fullName>
    </alternativeName>
</protein>
<gene>
    <name evidence="16" type="primary">arhgef25b</name>
</gene>
<dbReference type="InterPro" id="IPR035899">
    <property type="entry name" value="DBL_dom_sf"/>
</dbReference>
<dbReference type="SUPFAM" id="SSF48065">
    <property type="entry name" value="DBL homology domain (DH-domain)"/>
    <property type="match status" value="1"/>
</dbReference>
<feature type="domain" description="PH" evidence="14">
    <location>
        <begin position="426"/>
        <end position="540"/>
    </location>
</feature>
<dbReference type="InterPro" id="IPR051336">
    <property type="entry name" value="RhoGEF_Guanine_NuclExch_SF"/>
</dbReference>
<dbReference type="KEGG" id="smau:118308941"/>
<dbReference type="InterPro" id="IPR000219">
    <property type="entry name" value="DH_dom"/>
</dbReference>
<dbReference type="RefSeq" id="XP_035486311.1">
    <property type="nucleotide sequence ID" value="XM_035630418.2"/>
</dbReference>
<evidence type="ECO:0000256" key="11">
    <source>
        <dbReference type="ARBA" id="ARBA00083464"/>
    </source>
</evidence>
<dbReference type="Pfam" id="PF00621">
    <property type="entry name" value="RhoGEF"/>
    <property type="match status" value="1"/>
</dbReference>
<feature type="domain" description="DH" evidence="15">
    <location>
        <begin position="238"/>
        <end position="414"/>
    </location>
</feature>
<dbReference type="InterPro" id="IPR011993">
    <property type="entry name" value="PH-like_dom_sf"/>
</dbReference>
<feature type="compositionally biased region" description="Polar residues" evidence="13">
    <location>
        <begin position="169"/>
        <end position="182"/>
    </location>
</feature>
<evidence type="ECO:0000256" key="8">
    <source>
        <dbReference type="ARBA" id="ARBA00074312"/>
    </source>
</evidence>
<evidence type="ECO:0000313" key="17">
    <source>
        <dbReference type="Proteomes" id="UP000694558"/>
    </source>
</evidence>
<comment type="function">
    <text evidence="7">May play a role in actin cytoskeleton reorganization in different tissues since its activation induces formation of actin stress fibers. It works as a guanine nucleotide exchange factor for Rho family of small GTPases. Links specifically G alpha q/11-coupled receptors to RHOA activation. May be an important regulator of processes involved in axon and dendrite formation. In neurons seems to be an exchange factor primarily for RAC1. Involved in skeletal myogenesis.</text>
</comment>
<dbReference type="GO" id="GO:0005085">
    <property type="term" value="F:guanyl-nucleotide exchange factor activity"/>
    <property type="evidence" value="ECO:0007669"/>
    <property type="project" value="UniProtKB-KW"/>
</dbReference>
<dbReference type="GeneID" id="118308941"/>
<sequence>MKTLGKVQGGTERLLRYSVDKISDPIREKLLSDESTQDTRTHFKWARKSSVAAGSKGESYSVAGSDGSVTPSGGSVPHHASGSSSPCSHSPSGGSRHPVSALKKWLTNPVRKLSSDTRGGAGKVEKQMCRSDRRPPPSPPSHNEAQPRSLEPHVNHNILPSGDMMWRDSLSSPAAPTQPSRQSYLSDLLQGRDTLSLSQKSSINTLQGEDNCAVTDDTGSQCSATVDSEEERNMALEKSIYVLTELIETETLYVEDLGLIVQGYMATMANQGVPEDMKGKDRIVFGNIHQIYDWHKDYFLGELEKCVDDPDSLAKLFIKHERRLHMYVVYCQNKPKSEHIVSEYIENYFEDLRQQLGHRLQLNDLLIKPVQRIMKYQLLLKDFLKYYSKAGRDVEELQMAVEVMCFVPKRCNDMMNVGRLQGFEGKITAQGKLLQQDTFSVSEQESGLMSRARERRVFLFEQLVIFSEPIDKKKGFSLPGYTFKNSIKVSCLGVEEHSEDLCCLVLTSRGNDGSVTRFIMQASSSEIQLAWLSDVVQILDNQRNFLNALQSPIEYQRRENKSNSLGRNMKSPTASAPGLRPQSSASMDRRQQPCLLSYNTSLPSLHPPQHCPALKAVSNPCAVKPRASLPPLFSHQQFSLYTEVRHHRGPSNGLLPCSQHSMQTSTKRRKWLDHSALINQGVSAKLQATFFKAEGGIYSAHQPINLDQLTESEQ</sequence>
<evidence type="ECO:0000256" key="9">
    <source>
        <dbReference type="ARBA" id="ARBA00077192"/>
    </source>
</evidence>
<dbReference type="FunFam" id="1.20.900.10:FF:000008">
    <property type="entry name" value="rho guanine nucleotide exchange factor 25"/>
    <property type="match status" value="1"/>
</dbReference>
<dbReference type="CTD" id="569561"/>
<reference evidence="16" key="1">
    <citation type="submission" date="2023-05" db="EMBL/GenBank/DDBJ databases">
        <title>High-quality long-read genome of Scophthalmus maximus.</title>
        <authorList>
            <person name="Lien S."/>
            <person name="Martinez P."/>
        </authorList>
    </citation>
    <scope>NUCLEOTIDE SEQUENCE [LARGE SCALE GENOMIC DNA]</scope>
</reference>
<dbReference type="SMART" id="SM00325">
    <property type="entry name" value="RhoGEF"/>
    <property type="match status" value="1"/>
</dbReference>
<feature type="compositionally biased region" description="Polar residues" evidence="13">
    <location>
        <begin position="562"/>
        <end position="574"/>
    </location>
</feature>
<dbReference type="GO" id="GO:0019898">
    <property type="term" value="C:extrinsic component of membrane"/>
    <property type="evidence" value="ECO:0007669"/>
    <property type="project" value="TreeGrafter"/>
</dbReference>
<dbReference type="PROSITE" id="PS50010">
    <property type="entry name" value="DH_2"/>
    <property type="match status" value="1"/>
</dbReference>
<keyword evidence="6" id="KW-0472">Membrane</keyword>
<dbReference type="CDD" id="cd13241">
    <property type="entry name" value="PH2_Kalirin_Trio_p63RhoGEF"/>
    <property type="match status" value="1"/>
</dbReference>
<organism evidence="16 17">
    <name type="scientific">Scophthalmus maximus</name>
    <name type="common">Turbot</name>
    <name type="synonym">Psetta maxima</name>
    <dbReference type="NCBI Taxonomy" id="52904"/>
    <lineage>
        <taxon>Eukaryota</taxon>
        <taxon>Metazoa</taxon>
        <taxon>Chordata</taxon>
        <taxon>Craniata</taxon>
        <taxon>Vertebrata</taxon>
        <taxon>Euteleostomi</taxon>
        <taxon>Actinopterygii</taxon>
        <taxon>Neopterygii</taxon>
        <taxon>Teleostei</taxon>
        <taxon>Neoteleostei</taxon>
        <taxon>Acanthomorphata</taxon>
        <taxon>Carangaria</taxon>
        <taxon>Pleuronectiformes</taxon>
        <taxon>Pleuronectoidei</taxon>
        <taxon>Scophthalmidae</taxon>
        <taxon>Scophthalmus</taxon>
    </lineage>
</organism>
<dbReference type="CDD" id="cd00160">
    <property type="entry name" value="RhoGEF"/>
    <property type="match status" value="1"/>
</dbReference>
<dbReference type="InterPro" id="IPR001849">
    <property type="entry name" value="PH_domain"/>
</dbReference>
<dbReference type="RefSeq" id="XP_035486313.1">
    <property type="nucleotide sequence ID" value="XM_035630420.2"/>
</dbReference>
<name>A0A8D3DDG8_SCOMX</name>
<dbReference type="Proteomes" id="UP000694558">
    <property type="component" value="Chromosome 6"/>
</dbReference>
<evidence type="ECO:0000256" key="6">
    <source>
        <dbReference type="ARBA" id="ARBA00023136"/>
    </source>
</evidence>
<dbReference type="RefSeq" id="XP_035486317.1">
    <property type="nucleotide sequence ID" value="XM_035630424.2"/>
</dbReference>
<dbReference type="RefSeq" id="XP_035486315.1">
    <property type="nucleotide sequence ID" value="XM_035630422.2"/>
</dbReference>
<dbReference type="AlphaFoldDB" id="A0A8D3DDG8"/>
<evidence type="ECO:0000256" key="12">
    <source>
        <dbReference type="ARBA" id="ARBA00083676"/>
    </source>
</evidence>
<dbReference type="SMART" id="SM00233">
    <property type="entry name" value="PH"/>
    <property type="match status" value="1"/>
</dbReference>
<evidence type="ECO:0000256" key="13">
    <source>
        <dbReference type="SAM" id="MobiDB-lite"/>
    </source>
</evidence>
<feature type="region of interest" description="Disordered" evidence="13">
    <location>
        <begin position="28"/>
        <end position="182"/>
    </location>
</feature>
<evidence type="ECO:0000256" key="3">
    <source>
        <dbReference type="ARBA" id="ARBA00022475"/>
    </source>
</evidence>
<dbReference type="PROSITE" id="PS50003">
    <property type="entry name" value="PH_DOMAIN"/>
    <property type="match status" value="1"/>
</dbReference>
<dbReference type="Gene3D" id="1.20.900.10">
    <property type="entry name" value="Dbl homology (DH) domain"/>
    <property type="match status" value="1"/>
</dbReference>
<dbReference type="RefSeq" id="XP_035486318.1">
    <property type="nucleotide sequence ID" value="XM_035630425.2"/>
</dbReference>
<keyword evidence="3" id="KW-1003">Cell membrane</keyword>
<keyword evidence="4" id="KW-0963">Cytoplasm</keyword>
<comment type="subcellular location">
    <subcellularLocation>
        <location evidence="2">Cell membrane</location>
    </subcellularLocation>
    <subcellularLocation>
        <location evidence="1">Cytoplasm</location>
        <location evidence="1">Myofibril</location>
        <location evidence="1">Sarcomere</location>
    </subcellularLocation>
</comment>
<dbReference type="InterPro" id="IPR055251">
    <property type="entry name" value="SOS1_NGEF_PH"/>
</dbReference>
<dbReference type="GO" id="GO:0030017">
    <property type="term" value="C:sarcomere"/>
    <property type="evidence" value="ECO:0007669"/>
    <property type="project" value="UniProtKB-SubCell"/>
</dbReference>
<dbReference type="PANTHER" id="PTHR22826">
    <property type="entry name" value="RHO GUANINE EXCHANGE FACTOR-RELATED"/>
    <property type="match status" value="1"/>
</dbReference>
<keyword evidence="5" id="KW-0344">Guanine-nucleotide releasing factor</keyword>
<evidence type="ECO:0000256" key="5">
    <source>
        <dbReference type="ARBA" id="ARBA00022658"/>
    </source>
</evidence>
<dbReference type="RefSeq" id="XP_035486314.1">
    <property type="nucleotide sequence ID" value="XM_035630421.2"/>
</dbReference>
<dbReference type="Gene3D" id="2.30.29.30">
    <property type="entry name" value="Pleckstrin-homology domain (PH domain)/Phosphotyrosine-binding domain (PTB)"/>
    <property type="match status" value="1"/>
</dbReference>
<dbReference type="PANTHER" id="PTHR22826:SF117">
    <property type="entry name" value="PLECKSTRIN HOMOLOGY DOMAIN-CONTAINING FAMILY G MEMBER 4B-RELATED"/>
    <property type="match status" value="1"/>
</dbReference>
<proteinExistence type="predicted"/>
<feature type="compositionally biased region" description="Basic and acidic residues" evidence="13">
    <location>
        <begin position="28"/>
        <end position="41"/>
    </location>
</feature>
<accession>A0A8D3DDG8</accession>
<reference evidence="16" key="2">
    <citation type="submission" date="2025-08" db="UniProtKB">
        <authorList>
            <consortium name="Ensembl"/>
        </authorList>
    </citation>
    <scope>IDENTIFICATION</scope>
</reference>
<feature type="compositionally biased region" description="Low complexity" evidence="13">
    <location>
        <begin position="77"/>
        <end position="100"/>
    </location>
</feature>
<dbReference type="GO" id="GO:0005886">
    <property type="term" value="C:plasma membrane"/>
    <property type="evidence" value="ECO:0007669"/>
    <property type="project" value="UniProtKB-SubCell"/>
</dbReference>
<evidence type="ECO:0000256" key="10">
    <source>
        <dbReference type="ARBA" id="ARBA00083108"/>
    </source>
</evidence>
<evidence type="ECO:0000256" key="4">
    <source>
        <dbReference type="ARBA" id="ARBA00022490"/>
    </source>
</evidence>
<dbReference type="Pfam" id="PF22697">
    <property type="entry name" value="SOS1_NGEF_PH"/>
    <property type="match status" value="1"/>
</dbReference>